<reference evidence="1 2" key="1">
    <citation type="submission" date="2015-07" db="EMBL/GenBank/DDBJ databases">
        <title>The genome of Dufourea novaeangliae.</title>
        <authorList>
            <person name="Pan H."/>
            <person name="Kapheim K."/>
        </authorList>
    </citation>
    <scope>NUCLEOTIDE SEQUENCE [LARGE SCALE GENOMIC DNA]</scope>
    <source>
        <strain evidence="1">0120121106</strain>
        <tissue evidence="1">Whole body</tissue>
    </source>
</reference>
<dbReference type="Proteomes" id="UP000076502">
    <property type="component" value="Unassembled WGS sequence"/>
</dbReference>
<proteinExistence type="predicted"/>
<evidence type="ECO:0000313" key="2">
    <source>
        <dbReference type="Proteomes" id="UP000076502"/>
    </source>
</evidence>
<accession>A0A154PQK3</accession>
<dbReference type="AlphaFoldDB" id="A0A154PQK3"/>
<sequence>MKHYTVRRNNTITSNDVSGVESTSIMNSDVGDSLILDMHVSNSVESSVFLDLRNIDIGVSGNEIPWDEPLDISIVYTTAQKLCDSLQSLSLFPILGVRPILQLK</sequence>
<gene>
    <name evidence="1" type="ORF">WN55_06627</name>
</gene>
<name>A0A154PQK3_DUFNO</name>
<organism evidence="1 2">
    <name type="scientific">Dufourea novaeangliae</name>
    <name type="common">Sweat bee</name>
    <dbReference type="NCBI Taxonomy" id="178035"/>
    <lineage>
        <taxon>Eukaryota</taxon>
        <taxon>Metazoa</taxon>
        <taxon>Ecdysozoa</taxon>
        <taxon>Arthropoda</taxon>
        <taxon>Hexapoda</taxon>
        <taxon>Insecta</taxon>
        <taxon>Pterygota</taxon>
        <taxon>Neoptera</taxon>
        <taxon>Endopterygota</taxon>
        <taxon>Hymenoptera</taxon>
        <taxon>Apocrita</taxon>
        <taxon>Aculeata</taxon>
        <taxon>Apoidea</taxon>
        <taxon>Anthophila</taxon>
        <taxon>Halictidae</taxon>
        <taxon>Rophitinae</taxon>
        <taxon>Dufourea</taxon>
    </lineage>
</organism>
<dbReference type="EMBL" id="KQ435046">
    <property type="protein sequence ID" value="KZC14196.1"/>
    <property type="molecule type" value="Genomic_DNA"/>
</dbReference>
<protein>
    <submittedName>
        <fullName evidence="1">Uncharacterized protein</fullName>
    </submittedName>
</protein>
<keyword evidence="2" id="KW-1185">Reference proteome</keyword>
<evidence type="ECO:0000313" key="1">
    <source>
        <dbReference type="EMBL" id="KZC14196.1"/>
    </source>
</evidence>